<keyword evidence="2" id="KW-1185">Reference proteome</keyword>
<accession>A0ABV0N7Y8</accession>
<dbReference type="Proteomes" id="UP001476798">
    <property type="component" value="Unassembled WGS sequence"/>
</dbReference>
<gene>
    <name evidence="1" type="ORF">GOODEAATRI_031030</name>
</gene>
<dbReference type="EMBL" id="JAHRIO010025098">
    <property type="protein sequence ID" value="MEQ2166708.1"/>
    <property type="molecule type" value="Genomic_DNA"/>
</dbReference>
<protein>
    <submittedName>
        <fullName evidence="1">Uncharacterized protein</fullName>
    </submittedName>
</protein>
<evidence type="ECO:0000313" key="2">
    <source>
        <dbReference type="Proteomes" id="UP001476798"/>
    </source>
</evidence>
<sequence>MLIGIPLTSSHSLFLLVGRHPMSKQSYIPDPPELSADNKQPNNRARVTKLSYSLSTLFCLSRLKVLLPPFPFVRRLQLLGLHVQAAPPPSPPPTSQGSHERLGLFPERLRSCSHVNHVFTAG</sequence>
<proteinExistence type="predicted"/>
<reference evidence="1 2" key="1">
    <citation type="submission" date="2021-06" db="EMBL/GenBank/DDBJ databases">
        <authorList>
            <person name="Palmer J.M."/>
        </authorList>
    </citation>
    <scope>NUCLEOTIDE SEQUENCE [LARGE SCALE GENOMIC DNA]</scope>
    <source>
        <strain evidence="1 2">GA_2019</strain>
        <tissue evidence="1">Muscle</tissue>
    </source>
</reference>
<comment type="caution">
    <text evidence="1">The sequence shown here is derived from an EMBL/GenBank/DDBJ whole genome shotgun (WGS) entry which is preliminary data.</text>
</comment>
<organism evidence="1 2">
    <name type="scientific">Goodea atripinnis</name>
    <dbReference type="NCBI Taxonomy" id="208336"/>
    <lineage>
        <taxon>Eukaryota</taxon>
        <taxon>Metazoa</taxon>
        <taxon>Chordata</taxon>
        <taxon>Craniata</taxon>
        <taxon>Vertebrata</taxon>
        <taxon>Euteleostomi</taxon>
        <taxon>Actinopterygii</taxon>
        <taxon>Neopterygii</taxon>
        <taxon>Teleostei</taxon>
        <taxon>Neoteleostei</taxon>
        <taxon>Acanthomorphata</taxon>
        <taxon>Ovalentaria</taxon>
        <taxon>Atherinomorphae</taxon>
        <taxon>Cyprinodontiformes</taxon>
        <taxon>Goodeidae</taxon>
        <taxon>Goodea</taxon>
    </lineage>
</organism>
<name>A0ABV0N7Y8_9TELE</name>
<evidence type="ECO:0000313" key="1">
    <source>
        <dbReference type="EMBL" id="MEQ2166708.1"/>
    </source>
</evidence>